<proteinExistence type="inferred from homology"/>
<dbReference type="GO" id="GO:0000179">
    <property type="term" value="F:rRNA (adenine-N6,N6-)-dimethyltransferase activity"/>
    <property type="evidence" value="ECO:0007669"/>
    <property type="project" value="UniProtKB-UniRule"/>
</dbReference>
<dbReference type="InterPro" id="IPR002052">
    <property type="entry name" value="DNA_methylase_N6_adenine_CS"/>
</dbReference>
<keyword evidence="2 5" id="KW-0808">Transferase</keyword>
<keyword evidence="1 5" id="KW-0489">Methyltransferase</keyword>
<dbReference type="Gene3D" id="1.10.8.100">
    <property type="entry name" value="Ribosomal RNA adenine dimethylase-like, domain 2"/>
    <property type="match status" value="1"/>
</dbReference>
<feature type="binding site" evidence="5">
    <location>
        <position position="98"/>
    </location>
    <ligand>
        <name>S-adenosyl-L-methionine</name>
        <dbReference type="ChEBI" id="CHEBI:59789"/>
    </ligand>
</feature>
<evidence type="ECO:0000256" key="1">
    <source>
        <dbReference type="ARBA" id="ARBA00022603"/>
    </source>
</evidence>
<dbReference type="EMBL" id="GG745559">
    <property type="protein sequence ID" value="EFD92620.1"/>
    <property type="molecule type" value="Genomic_DNA"/>
</dbReference>
<evidence type="ECO:0000313" key="7">
    <source>
        <dbReference type="EMBL" id="EFD92620.1"/>
    </source>
</evidence>
<feature type="binding site" evidence="5">
    <location>
        <position position="53"/>
    </location>
    <ligand>
        <name>S-adenosyl-L-methionine</name>
        <dbReference type="ChEBI" id="CHEBI:59789"/>
    </ligand>
</feature>
<sequence length="262" mass="30288">MVTLRETITKLVKDFDIKGDNDSGQNFLVDENVLEIEINEAHLVSEDTILDIGAGFGSIETKASKKCHVIAIERDIKCYSYLIDKYEINANIQIVNADALNMIYPEFTKIVSNPPYNIADRIIEKISHYNFADSIMILPKTMADELCSIQSHTSFSAINKLFMEFYKIMEVERTSFFPEPRVTSVMVRIKKKENNILQDTFRRREMTLKNAIRNAVINIDKKTKRQSKESLSEISEDIKKFWDKQVKSLNFEEIETVIANLK</sequence>
<feature type="binding site" evidence="5">
    <location>
        <position position="113"/>
    </location>
    <ligand>
        <name>S-adenosyl-L-methionine</name>
        <dbReference type="ChEBI" id="CHEBI:59789"/>
    </ligand>
</feature>
<dbReference type="Proteomes" id="UP000009376">
    <property type="component" value="Unassembled WGS sequence"/>
</dbReference>
<dbReference type="SUPFAM" id="SSF53335">
    <property type="entry name" value="S-adenosyl-L-methionine-dependent methyltransferases"/>
    <property type="match status" value="1"/>
</dbReference>
<evidence type="ECO:0000313" key="8">
    <source>
        <dbReference type="Proteomes" id="UP000009376"/>
    </source>
</evidence>
<dbReference type="Pfam" id="PF00398">
    <property type="entry name" value="RrnaAD"/>
    <property type="match status" value="1"/>
</dbReference>
<reference evidence="7 8" key="1">
    <citation type="journal article" date="2010" name="Proc. Natl. Acad. Sci. U.S.A.">
        <title>Enigmatic, ultrasmall, uncultivated Archaea.</title>
        <authorList>
            <person name="Baker B.J."/>
            <person name="Comolli L.R."/>
            <person name="Dick G.J."/>
            <person name="Hauser L.J."/>
            <person name="Hyatt D."/>
            <person name="Dill B.D."/>
            <person name="Land M.L."/>
            <person name="Verberkmoes N.C."/>
            <person name="Hettich R.L."/>
            <person name="Banfield J.F."/>
        </authorList>
    </citation>
    <scope>NUCLEOTIDE SEQUENCE [LARGE SCALE GENOMIC DNA]</scope>
</reference>
<dbReference type="InterPro" id="IPR029063">
    <property type="entry name" value="SAM-dependent_MTases_sf"/>
</dbReference>
<dbReference type="PANTHER" id="PTHR11727:SF7">
    <property type="entry name" value="DIMETHYLADENOSINE TRANSFERASE-RELATED"/>
    <property type="match status" value="1"/>
</dbReference>
<feature type="binding site" evidence="5">
    <location>
        <position position="28"/>
    </location>
    <ligand>
        <name>S-adenosyl-L-methionine</name>
        <dbReference type="ChEBI" id="CHEBI:59789"/>
    </ligand>
</feature>
<evidence type="ECO:0000256" key="2">
    <source>
        <dbReference type="ARBA" id="ARBA00022679"/>
    </source>
</evidence>
<evidence type="ECO:0000256" key="3">
    <source>
        <dbReference type="ARBA" id="ARBA00022691"/>
    </source>
</evidence>
<dbReference type="Gene3D" id="3.40.50.150">
    <property type="entry name" value="Vaccinia Virus protein VP39"/>
    <property type="match status" value="1"/>
</dbReference>
<dbReference type="AlphaFoldDB" id="D6GW01"/>
<dbReference type="InterPro" id="IPR001737">
    <property type="entry name" value="KsgA/Erm"/>
</dbReference>
<dbReference type="SMART" id="SM00650">
    <property type="entry name" value="rADc"/>
    <property type="match status" value="1"/>
</dbReference>
<dbReference type="PROSITE" id="PS00092">
    <property type="entry name" value="N6_MTASE"/>
    <property type="match status" value="1"/>
</dbReference>
<dbReference type="GO" id="GO:0003723">
    <property type="term" value="F:RNA binding"/>
    <property type="evidence" value="ECO:0007669"/>
    <property type="project" value="UniProtKB-UniRule"/>
</dbReference>
<keyword evidence="3 5" id="KW-0949">S-adenosyl-L-methionine</keyword>
<dbReference type="PANTHER" id="PTHR11727">
    <property type="entry name" value="DIMETHYLADENOSINE TRANSFERASE"/>
    <property type="match status" value="1"/>
</dbReference>
<dbReference type="InterPro" id="IPR023165">
    <property type="entry name" value="rRNA_Ade_diMease-like_C"/>
</dbReference>
<dbReference type="PROSITE" id="PS51689">
    <property type="entry name" value="SAM_RNA_A_N6_MT"/>
    <property type="match status" value="1"/>
</dbReference>
<keyword evidence="4 5" id="KW-0694">RNA-binding</keyword>
<comment type="similarity">
    <text evidence="5">Belongs to the class I-like SAM-binding methyltransferase superfamily. rRNA adenine N(6)-methyltransferase family.</text>
</comment>
<dbReference type="InterPro" id="IPR020598">
    <property type="entry name" value="rRNA_Ade_methylase_Trfase_N"/>
</dbReference>
<feature type="binding site" evidence="5">
    <location>
        <position position="73"/>
    </location>
    <ligand>
        <name>S-adenosyl-L-methionine</name>
        <dbReference type="ChEBI" id="CHEBI:59789"/>
    </ligand>
</feature>
<dbReference type="CDD" id="cd02440">
    <property type="entry name" value="AdoMet_MTases"/>
    <property type="match status" value="1"/>
</dbReference>
<name>D6GW01_PARA5</name>
<evidence type="ECO:0000259" key="6">
    <source>
        <dbReference type="SMART" id="SM00650"/>
    </source>
</evidence>
<evidence type="ECO:0000256" key="4">
    <source>
        <dbReference type="ARBA" id="ARBA00022884"/>
    </source>
</evidence>
<feature type="domain" description="Ribosomal RNA adenine methylase transferase N-terminal" evidence="6">
    <location>
        <begin position="33"/>
        <end position="193"/>
    </location>
</feature>
<protein>
    <submittedName>
        <fullName evidence="7">Ribosomal RNA adenine methylase transferase</fullName>
    </submittedName>
</protein>
<organism evidence="7 8">
    <name type="scientific">Candidatus Parvarchaeum acidophilus ARMAN-5</name>
    <dbReference type="NCBI Taxonomy" id="662762"/>
    <lineage>
        <taxon>Archaea</taxon>
        <taxon>Candidatus Parvarchaeota</taxon>
        <taxon>Candidatus Parvarchaeum</taxon>
    </lineage>
</organism>
<feature type="binding site" evidence="5">
    <location>
        <position position="26"/>
    </location>
    <ligand>
        <name>S-adenosyl-L-methionine</name>
        <dbReference type="ChEBI" id="CHEBI:59789"/>
    </ligand>
</feature>
<gene>
    <name evidence="7" type="ORF">BJBARM5_0672</name>
</gene>
<evidence type="ECO:0000256" key="5">
    <source>
        <dbReference type="PROSITE-ProRule" id="PRU01026"/>
    </source>
</evidence>
<accession>D6GW01</accession>